<gene>
    <name evidence="4" type="primary">sprA</name>
    <name evidence="4" type="ordered locus">FP2121</name>
</gene>
<evidence type="ECO:0000313" key="5">
    <source>
        <dbReference type="Proteomes" id="UP000006394"/>
    </source>
</evidence>
<feature type="signal peptide" evidence="2">
    <location>
        <begin position="1"/>
        <end position="30"/>
    </location>
</feature>
<keyword evidence="5" id="KW-1185">Reference proteome</keyword>
<dbReference type="KEGG" id="fps:FP2121"/>
<dbReference type="EnsemblBacteria" id="CAL44183">
    <property type="protein sequence ID" value="CAL44183"/>
    <property type="gene ID" value="FP2121"/>
</dbReference>
<feature type="region of interest" description="Disordered" evidence="1">
    <location>
        <begin position="1154"/>
        <end position="1173"/>
    </location>
</feature>
<protein>
    <submittedName>
        <fullName evidence="4">Adhesin SprA</fullName>
    </submittedName>
</protein>
<organism evidence="4 5">
    <name type="scientific">Flavobacterium psychrophilum (strain ATCC 49511 / DSM 21280 / CIP 103535 / JIP02/86)</name>
    <dbReference type="NCBI Taxonomy" id="402612"/>
    <lineage>
        <taxon>Bacteria</taxon>
        <taxon>Pseudomonadati</taxon>
        <taxon>Bacteroidota</taxon>
        <taxon>Flavobacteriia</taxon>
        <taxon>Flavobacteriales</taxon>
        <taxon>Flavobacteriaceae</taxon>
        <taxon>Flavobacterium</taxon>
    </lineage>
</organism>
<dbReference type="PATRIC" id="fig|402612.5.peg.2149"/>
<proteinExistence type="predicted"/>
<dbReference type="Proteomes" id="UP000006394">
    <property type="component" value="Chromosome"/>
</dbReference>
<dbReference type="EMBL" id="AM398681">
    <property type="protein sequence ID" value="CAL44183.1"/>
    <property type="molecule type" value="Genomic_DNA"/>
</dbReference>
<dbReference type="InterPro" id="IPR026377">
    <property type="entry name" value="Cell_surface_SprA"/>
</dbReference>
<dbReference type="eggNOG" id="COG1747">
    <property type="taxonomic scope" value="Bacteria"/>
</dbReference>
<evidence type="ECO:0000259" key="3">
    <source>
        <dbReference type="Pfam" id="PF14349"/>
    </source>
</evidence>
<dbReference type="NCBIfam" id="TIGR04189">
    <property type="entry name" value="surface_SprA"/>
    <property type="match status" value="1"/>
</dbReference>
<dbReference type="STRING" id="402612.FP2121"/>
<feature type="domain" description="Gliding motility protein SprA N-terminal" evidence="3">
    <location>
        <begin position="1124"/>
        <end position="1636"/>
    </location>
</feature>
<feature type="chain" id="PRO_5002698333" evidence="2">
    <location>
        <begin position="31"/>
        <end position="2412"/>
    </location>
</feature>
<dbReference type="RefSeq" id="WP_011964220.1">
    <property type="nucleotide sequence ID" value="NC_009613.3"/>
</dbReference>
<dbReference type="HOGENOM" id="CLU_228605_0_0_10"/>
<feature type="domain" description="Gliding motility protein SprA N-terminal" evidence="3">
    <location>
        <begin position="55"/>
        <end position="463"/>
    </location>
</feature>
<dbReference type="OrthoDB" id="9806090at2"/>
<accession>A6H1F9</accession>
<evidence type="ECO:0000313" key="4">
    <source>
        <dbReference type="EMBL" id="CAL44183.1"/>
    </source>
</evidence>
<name>A6H1F9_FLAPJ</name>
<dbReference type="GeneID" id="66551694"/>
<sequence length="2412" mass="270090">MRQFSLYKSNIAVKNSIFILLFFFSITVHAQVNPEPKDTVKGYNIGSLKLPNPNSILEAYTYDPITDRYIYTKTFEGFNINYPIVLTPKEYQELISREAMRDYFQKKSDAIDGKKTASKDTQKNLLPRYYIRSGLFETIFGSNTIDVKPTGTVEVDLGMRYSKQDNPSFSPRNRQSTTFDFDQRISLSLLGKVGTRLKVSANYDTQSTFAFQNLIKLEYTPTEDDILQKIEVGNVSMPLNSTLIRGAQSLFGVKAQFKFGKTTVTGIFSEQKSQTKTVVSEGGGAISEFNLFGIDYDADRHFFLSQYFRNRYDEALKNYPVVDSRVQITRMEVWITNRQNRVNTSPDGNNLRNIIALQDLGEGPLQNSSFTDITAQTVGVYAQAIPNFFVFTPFNTPTSNKNNLFDPALIGTTGLLNSGIREIATASAGFTGVTVSEGTDYAKLENARKLNSNEYTFNTQLGYLSLNQRLSNDEVLAVAYQYTIGDKLYQVGEFGTDGVSATSVNAAGVPLTQSLILKMLKGNLASVAKPAWNLMMKNIYQIPGAYQLDPKDFKFNILYTDPSPLNYISEIGGTSFPANPLPENEVSLAPLLRVFNMDKLDSSNDPQKKGDGFFDFLPGLTVDAQNGRIIFTTKEPFGELLFKKLKNTGSLEDYADVNTYNANQKKYVFSGLYRKTQTQALQETDKNKFQLKGKYKSSGGEGISLGAANVPRGSVVVTAGGRVLQEGIDYSVNYQAGRVQILDPSLQASGVPISVSVENNAVFGQQTRRFMGVNVEHKFSDKFQIGATFLKMTERPFTQKSNYGQESVNNSIFGANANFSTEVPFFTRLVNKLPNIDTDVPSNLSFRGEVAFLKPGTSKIDQFQGEATVYVDDFEGSQSTIDMKSPLAWSLASSPVGFGGEIAENNLSYNDKRAKMSWYSIDPTFYSSQRPAEINDNDVSRNNSRRIYNSELYPNTDIAVGETTVVSTLDMTYYPTERGPYNFNPLAVNNILPTPQNNFGGIMRSISSTNFEQANIEYIQFWMLDPYYGTASDTNAANTGKLTFNLGEISEDVLKDGRKLYENGLPAGGSNPNVTNTAWGKVPASQSLIYAFDTNEANRSQQDVGLNGLSDAEENQKYPSFAGPDPAQDNYQYFLNASGSITDRYKKYNGLEGNSPINVSDTNRGSTTTPDVEDINRDNTMNTINAYYKFAIDIKPNLVLGDKYVSDVRTTQVLLANGNTTDARWVQFKIPILEATAANIEGGISDFKSIRFMRMFMSGFSDKVTVRLGSLDLVRGEWRRYNNTLQTSDTDPTDDPTGFDVTAVNIQENSSRSPIKYVSPPGVEREQLYSNNSVLRQNEQSLSLKVYDKGNPQSGSKGLEAGDSRAVFKTVDVDMRRYKKLKMFMHAESLRRTGAGFPNGENTPIRDNEMVGFIRFGNDFTNNFYQIEIPLKVTQENAISASDIWPVENEIDIQTALLTQLKILNIKGTQPVDANGIFFQEANILDPSAKAGMRVGIKGNPNFGYVRTLMVGVKNPSTLANTYNRGEVWFNELRLAETDNKGGMAAIASLDTNFADFMTLSATGRMSTIGFGSLEQSPNKRSREDAQQFNIVTNMNLGKLLPKKWGINLPFNYGIGEEIITPEYDPFNQDIKLKQLLDVTTDPADKAEFKNRALNFTKRKSINFIGVRKDRAAEQKQHIYDPENLTVSYSFNQTEHHDFEVEGLLDQQVRTSTDYAYTFQSKAVEPLKNTKFLKKSSYWKMLSDFNFNYLPTSINFSSTILRQYNKQQYRQIDVQGLPLNPLYKRNNMFNYNYGFNYSLTKALRVNYTATTANLVKNYLDENNDPIDSFTIWDDYWNIGTPNQHSQQLTVNYELPINKIPALAFIKSDYTYSGDYSWQRASLALQSFKATDGNTYDLGNTIQNASSHKLNTAFNMDTFYKYIGLRKGFAKKTVPIAPPSVPKPGEKLVAKPKVKEIKPNVFLDGLIGLATSVKNIQINYNETSGTMLPGYLPSIGFLGSSRPTLGFVFGLQDDVRFEAAKNGWLTNYAEFNQNFTQVKTKHITGNANIELFPDLKIDLIADRTFSENFSEQFDAVGGVYNSHSPYNSGNFSISTVLIKTAFSESDETRSVAFDNFRKNRLIVADRLAEISYGTSDFPRVTDVSNPNYGFPKGFGKNNQAVLLPSFLAAYTGSDASGVSLGAFKNIPIPNWTLKYTGLMRYKFFKNTFKRFSVQHAYKAAYTINSFRSNLKYTDPGTYDVGGNFENKNIIGNVNLTEQFSPLIRLDFEMKNSIKILAEMKKDRTMALSFDNNLLTELKGVEYVIGLGYRIKDVRIKSRLADNATGEIKSDVNIKCDVSFRNNKTVVRNLDYNNNQLAGGQNIISTKLTADYSFSKNLTTLFFFDYSFSKAVISTSFPLTTIRAGFTIRYNFGN</sequence>
<dbReference type="Pfam" id="PF14349">
    <property type="entry name" value="SprA_N"/>
    <property type="match status" value="2"/>
</dbReference>
<evidence type="ECO:0000256" key="2">
    <source>
        <dbReference type="SAM" id="SignalP"/>
    </source>
</evidence>
<reference evidence="4 5" key="1">
    <citation type="journal article" date="2007" name="Nat. Biotechnol.">
        <title>Complete genome sequence of the fish pathogen Flavobacterium psychrophilum.</title>
        <authorList>
            <person name="Duchaud E."/>
            <person name="Boussaha M."/>
            <person name="Loux V."/>
            <person name="Bernardet J.F."/>
            <person name="Michel C."/>
            <person name="Kerouault B."/>
            <person name="Mondot S."/>
            <person name="Nicolas P."/>
            <person name="Bossy R."/>
            <person name="Caron C."/>
            <person name="Bessieres P."/>
            <person name="Gibrat J.F."/>
            <person name="Claverol S."/>
            <person name="Dumetz F."/>
            <person name="Le Henaff M."/>
            <person name="Benmansour A."/>
        </authorList>
    </citation>
    <scope>NUCLEOTIDE SEQUENCE [LARGE SCALE GENOMIC DNA]</scope>
    <source>
        <strain evidence="5">ATCC 49511 / DSM 21280 / CIP 103535 / JIP02/86</strain>
    </source>
</reference>
<evidence type="ECO:0000256" key="1">
    <source>
        <dbReference type="SAM" id="MobiDB-lite"/>
    </source>
</evidence>
<dbReference type="InterPro" id="IPR025684">
    <property type="entry name" value="SprA_N_dom"/>
</dbReference>
<feature type="compositionally biased region" description="Polar residues" evidence="1">
    <location>
        <begin position="1155"/>
        <end position="1170"/>
    </location>
</feature>
<keyword evidence="2" id="KW-0732">Signal</keyword>